<feature type="transmembrane region" description="Helical" evidence="1">
    <location>
        <begin position="107"/>
        <end position="124"/>
    </location>
</feature>
<keyword evidence="1" id="KW-0812">Transmembrane</keyword>
<keyword evidence="1" id="KW-0472">Membrane</keyword>
<proteinExistence type="predicted"/>
<sequence>MLSRGFLTVMWAIVLVYFTCSINPFHFRISELRFTGHPNLELILRFDLHPLRPMWTISKIGHYSGFLIFEYLLTRWLRHRRLSAAIAISFAILTELAQPFFFRDGRLYDMVIDSLGVLTFYLWYRRKRTPLRRKDHIRLNMHKGR</sequence>
<keyword evidence="3" id="KW-1185">Reference proteome</keyword>
<dbReference type="EMBL" id="CP104064">
    <property type="protein sequence ID" value="WAH36740.1"/>
    <property type="molecule type" value="Genomic_DNA"/>
</dbReference>
<feature type="transmembrane region" description="Helical" evidence="1">
    <location>
        <begin position="82"/>
        <end position="101"/>
    </location>
</feature>
<dbReference type="Proteomes" id="UP001164803">
    <property type="component" value="Chromosome"/>
</dbReference>
<evidence type="ECO:0000313" key="3">
    <source>
        <dbReference type="Proteomes" id="UP001164803"/>
    </source>
</evidence>
<protein>
    <submittedName>
        <fullName evidence="2">VanZ family protein</fullName>
    </submittedName>
</protein>
<name>A0ABY6Z419_9BACL</name>
<reference evidence="2" key="1">
    <citation type="submission" date="2022-08" db="EMBL/GenBank/DDBJ databases">
        <title>Alicyclobacillus dauci DSM2870, complete genome.</title>
        <authorList>
            <person name="Wang Q."/>
            <person name="Cai R."/>
            <person name="Wang Z."/>
        </authorList>
    </citation>
    <scope>NUCLEOTIDE SEQUENCE</scope>
    <source>
        <strain evidence="2">DSM 28700</strain>
    </source>
</reference>
<organism evidence="2 3">
    <name type="scientific">Alicyclobacillus dauci</name>
    <dbReference type="NCBI Taxonomy" id="1475485"/>
    <lineage>
        <taxon>Bacteria</taxon>
        <taxon>Bacillati</taxon>
        <taxon>Bacillota</taxon>
        <taxon>Bacilli</taxon>
        <taxon>Bacillales</taxon>
        <taxon>Alicyclobacillaceae</taxon>
        <taxon>Alicyclobacillus</taxon>
    </lineage>
</organism>
<accession>A0ABY6Z419</accession>
<evidence type="ECO:0000256" key="1">
    <source>
        <dbReference type="SAM" id="Phobius"/>
    </source>
</evidence>
<dbReference type="NCBIfam" id="NF037970">
    <property type="entry name" value="vanZ_1"/>
    <property type="match status" value="1"/>
</dbReference>
<gene>
    <name evidence="2" type="ORF">NZD86_21620</name>
</gene>
<feature type="transmembrane region" description="Helical" evidence="1">
    <location>
        <begin position="6"/>
        <end position="25"/>
    </location>
</feature>
<dbReference type="RefSeq" id="WP_268044120.1">
    <property type="nucleotide sequence ID" value="NZ_CP104064.1"/>
</dbReference>
<keyword evidence="1" id="KW-1133">Transmembrane helix</keyword>
<evidence type="ECO:0000313" key="2">
    <source>
        <dbReference type="EMBL" id="WAH36740.1"/>
    </source>
</evidence>